<dbReference type="GO" id="GO:0004825">
    <property type="term" value="F:methionine-tRNA ligase activity"/>
    <property type="evidence" value="ECO:0007669"/>
    <property type="project" value="UniProtKB-EC"/>
</dbReference>
<dbReference type="Gene3D" id="2.170.220.10">
    <property type="match status" value="1"/>
</dbReference>
<keyword evidence="2 10" id="KW-0436">Ligase</keyword>
<dbReference type="GO" id="GO:0005739">
    <property type="term" value="C:mitochondrion"/>
    <property type="evidence" value="ECO:0007669"/>
    <property type="project" value="UniProtKB-ARBA"/>
</dbReference>
<feature type="domain" description="Methionyl/Leucyl tRNA synthetase" evidence="11">
    <location>
        <begin position="29"/>
        <end position="391"/>
    </location>
</feature>
<gene>
    <name evidence="12" type="ORF">B4U80_00355</name>
</gene>
<evidence type="ECO:0000256" key="1">
    <source>
        <dbReference type="ARBA" id="ARBA00012838"/>
    </source>
</evidence>
<name>A0A443S882_9ACAR</name>
<evidence type="ECO:0000313" key="13">
    <source>
        <dbReference type="Proteomes" id="UP000288716"/>
    </source>
</evidence>
<dbReference type="PANTHER" id="PTHR43326">
    <property type="entry name" value="METHIONYL-TRNA SYNTHETASE"/>
    <property type="match status" value="1"/>
</dbReference>
<comment type="similarity">
    <text evidence="10">Belongs to the class-I aminoacyl-tRNA synthetase family.</text>
</comment>
<evidence type="ECO:0000256" key="7">
    <source>
        <dbReference type="ARBA" id="ARBA00026124"/>
    </source>
</evidence>
<comment type="catalytic activity">
    <reaction evidence="9">
        <text>tRNA(Met) + L-methionine + ATP = L-methionyl-tRNA(Met) + AMP + diphosphate</text>
        <dbReference type="Rhea" id="RHEA:13481"/>
        <dbReference type="Rhea" id="RHEA-COMP:9667"/>
        <dbReference type="Rhea" id="RHEA-COMP:9698"/>
        <dbReference type="ChEBI" id="CHEBI:30616"/>
        <dbReference type="ChEBI" id="CHEBI:33019"/>
        <dbReference type="ChEBI" id="CHEBI:57844"/>
        <dbReference type="ChEBI" id="CHEBI:78442"/>
        <dbReference type="ChEBI" id="CHEBI:78530"/>
        <dbReference type="ChEBI" id="CHEBI:456215"/>
        <dbReference type="EC" id="6.1.1.10"/>
    </reaction>
</comment>
<dbReference type="VEuPathDB" id="VectorBase:LDEU008299"/>
<dbReference type="InterPro" id="IPR009080">
    <property type="entry name" value="tRNAsynth_Ia_anticodon-bd"/>
</dbReference>
<dbReference type="Proteomes" id="UP000288716">
    <property type="component" value="Unassembled WGS sequence"/>
</dbReference>
<dbReference type="FunFam" id="2.170.220.10:FF:000001">
    <property type="entry name" value="methionine--tRNA ligase, mitochondrial"/>
    <property type="match status" value="1"/>
</dbReference>
<evidence type="ECO:0000256" key="10">
    <source>
        <dbReference type="RuleBase" id="RU363039"/>
    </source>
</evidence>
<dbReference type="CDD" id="cd07957">
    <property type="entry name" value="Anticodon_Ia_Met"/>
    <property type="match status" value="1"/>
</dbReference>
<reference evidence="12 13" key="1">
    <citation type="journal article" date="2018" name="Gigascience">
        <title>Genomes of trombidid mites reveal novel predicted allergens and laterally-transferred genes associated with secondary metabolism.</title>
        <authorList>
            <person name="Dong X."/>
            <person name="Chaisiri K."/>
            <person name="Xia D."/>
            <person name="Armstrong S.D."/>
            <person name="Fang Y."/>
            <person name="Donnelly M.J."/>
            <person name="Kadowaki T."/>
            <person name="McGarry J.W."/>
            <person name="Darby A.C."/>
            <person name="Makepeace B.L."/>
        </authorList>
    </citation>
    <scope>NUCLEOTIDE SEQUENCE [LARGE SCALE GENOMIC DNA]</scope>
    <source>
        <strain evidence="12">UoL-UT</strain>
    </source>
</reference>
<dbReference type="OrthoDB" id="24670at2759"/>
<dbReference type="GO" id="GO:0006431">
    <property type="term" value="P:methionyl-tRNA aminoacylation"/>
    <property type="evidence" value="ECO:0007669"/>
    <property type="project" value="InterPro"/>
</dbReference>
<dbReference type="PANTHER" id="PTHR43326:SF1">
    <property type="entry name" value="METHIONINE--TRNA LIGASE, MITOCHONDRIAL"/>
    <property type="match status" value="1"/>
</dbReference>
<dbReference type="SUPFAM" id="SSF47323">
    <property type="entry name" value="Anticodon-binding domain of a subclass of class I aminoacyl-tRNA synthetases"/>
    <property type="match status" value="1"/>
</dbReference>
<dbReference type="InterPro" id="IPR015413">
    <property type="entry name" value="Methionyl/Leucyl_tRNA_Synth"/>
</dbReference>
<organism evidence="12 13">
    <name type="scientific">Leptotrombidium deliense</name>
    <dbReference type="NCBI Taxonomy" id="299467"/>
    <lineage>
        <taxon>Eukaryota</taxon>
        <taxon>Metazoa</taxon>
        <taxon>Ecdysozoa</taxon>
        <taxon>Arthropoda</taxon>
        <taxon>Chelicerata</taxon>
        <taxon>Arachnida</taxon>
        <taxon>Acari</taxon>
        <taxon>Acariformes</taxon>
        <taxon>Trombidiformes</taxon>
        <taxon>Prostigmata</taxon>
        <taxon>Anystina</taxon>
        <taxon>Parasitengona</taxon>
        <taxon>Trombiculoidea</taxon>
        <taxon>Trombiculidae</taxon>
        <taxon>Leptotrombidium</taxon>
    </lineage>
</organism>
<evidence type="ECO:0000256" key="2">
    <source>
        <dbReference type="ARBA" id="ARBA00022598"/>
    </source>
</evidence>
<dbReference type="InterPro" id="IPR014729">
    <property type="entry name" value="Rossmann-like_a/b/a_fold"/>
</dbReference>
<dbReference type="NCBIfam" id="TIGR00398">
    <property type="entry name" value="metG"/>
    <property type="match status" value="1"/>
</dbReference>
<dbReference type="InterPro" id="IPR033911">
    <property type="entry name" value="MetRS_core"/>
</dbReference>
<dbReference type="STRING" id="299467.A0A443S882"/>
<dbReference type="Pfam" id="PF09334">
    <property type="entry name" value="tRNA-synt_1g"/>
    <property type="match status" value="1"/>
</dbReference>
<sequence>MNCLFREQRLFFRLLDIKLLKHYSTNKPYFVTTPIFYVNAEPHVGHLYTLLVADAMKRFQTMITGKQVLLSTGTDEHGLKVIQRVAESHSLKPIELCDKTSVKFKELCSAFYISNDDFMRTSEQRHKDAVTEFWNKIYRNGFIYKDSYKGWYCSVDEAFVTELNVTEVERDGKIIKVSLESGNPVEWFEEDNYKFALSAFQEKLLKWVLSDPEIVKPNIFYNNLLDELNHGLTDVSVSRPKSRVYWGIDVPGDDTQTIYVWFDALVNYLTFLGYPDNCSIWPPDCQIIGKDILKFHAIYWPAFLMAADMQLPKRIICHSHWLVEDLKMSKSRGNVINPFTVMDKCTSEGLRYYLLRQGVPHSDTSFSEVQLPRYLNAELADNYGNLLSRCLTKTINKQQVYPSTPCVDFFSNGDFKELITSLDSLSDLCKEHYSNANFYLGIEAIMSHLRKSNDFVQKHEPWKLVKCNDKLEKLNAVIYCVCETLRVCSLLLQPIIPVLSNKVLSKLSIPEEERDWKYTKPCFSSESKREPRNLSEEKFIV</sequence>
<dbReference type="EMBL" id="NCKV01005951">
    <property type="protein sequence ID" value="RWS23740.1"/>
    <property type="molecule type" value="Genomic_DNA"/>
</dbReference>
<dbReference type="Gene3D" id="1.10.730.10">
    <property type="entry name" value="Isoleucyl-tRNA Synthetase, Domain 1"/>
    <property type="match status" value="1"/>
</dbReference>
<accession>A0A443S882</accession>
<evidence type="ECO:0000256" key="9">
    <source>
        <dbReference type="ARBA" id="ARBA00047364"/>
    </source>
</evidence>
<dbReference type="InterPro" id="IPR014758">
    <property type="entry name" value="Met-tRNA_synth"/>
</dbReference>
<dbReference type="GO" id="GO:0005524">
    <property type="term" value="F:ATP binding"/>
    <property type="evidence" value="ECO:0007669"/>
    <property type="project" value="UniProtKB-KW"/>
</dbReference>
<keyword evidence="3 10" id="KW-0547">Nucleotide-binding</keyword>
<evidence type="ECO:0000256" key="5">
    <source>
        <dbReference type="ARBA" id="ARBA00022917"/>
    </source>
</evidence>
<dbReference type="EC" id="6.1.1.10" evidence="1"/>
<evidence type="ECO:0000256" key="6">
    <source>
        <dbReference type="ARBA" id="ARBA00023146"/>
    </source>
</evidence>
<keyword evidence="6 10" id="KW-0030">Aminoacyl-tRNA synthetase</keyword>
<dbReference type="CDD" id="cd00814">
    <property type="entry name" value="MetRS_core"/>
    <property type="match status" value="1"/>
</dbReference>
<dbReference type="SUPFAM" id="SSF52374">
    <property type="entry name" value="Nucleotidylyl transferase"/>
    <property type="match status" value="1"/>
</dbReference>
<evidence type="ECO:0000313" key="12">
    <source>
        <dbReference type="EMBL" id="RWS23740.1"/>
    </source>
</evidence>
<protein>
    <recommendedName>
        <fullName evidence="7">Methionine--tRNA ligase, mitochondrial</fullName>
        <ecNumber evidence="1">6.1.1.10</ecNumber>
    </recommendedName>
    <alternativeName>
        <fullName evidence="8">Mitochondrial methionyl-tRNA synthetase</fullName>
    </alternativeName>
</protein>
<keyword evidence="5 10" id="KW-0648">Protein biosynthesis</keyword>
<dbReference type="Gene3D" id="3.40.50.620">
    <property type="entry name" value="HUPs"/>
    <property type="match status" value="1"/>
</dbReference>
<evidence type="ECO:0000256" key="4">
    <source>
        <dbReference type="ARBA" id="ARBA00022840"/>
    </source>
</evidence>
<keyword evidence="4 10" id="KW-0067">ATP-binding</keyword>
<dbReference type="InterPro" id="IPR041872">
    <property type="entry name" value="Anticodon_Met"/>
</dbReference>
<evidence type="ECO:0000256" key="3">
    <source>
        <dbReference type="ARBA" id="ARBA00022741"/>
    </source>
</evidence>
<dbReference type="AlphaFoldDB" id="A0A443S882"/>
<comment type="caution">
    <text evidence="12">The sequence shown here is derived from an EMBL/GenBank/DDBJ whole genome shotgun (WGS) entry which is preliminary data.</text>
</comment>
<keyword evidence="13" id="KW-1185">Reference proteome</keyword>
<dbReference type="PRINTS" id="PR01041">
    <property type="entry name" value="TRNASYNTHMET"/>
</dbReference>
<proteinExistence type="inferred from homology"/>
<evidence type="ECO:0000256" key="8">
    <source>
        <dbReference type="ARBA" id="ARBA00030331"/>
    </source>
</evidence>
<dbReference type="InterPro" id="IPR023457">
    <property type="entry name" value="Met-tRNA_synth_2"/>
</dbReference>
<feature type="non-terminal residue" evidence="12">
    <location>
        <position position="541"/>
    </location>
</feature>
<evidence type="ECO:0000259" key="11">
    <source>
        <dbReference type="Pfam" id="PF09334"/>
    </source>
</evidence>